<dbReference type="SUPFAM" id="SSF53155">
    <property type="entry name" value="Methylated DNA-protein cysteine methyltransferase domain"/>
    <property type="match status" value="1"/>
</dbReference>
<dbReference type="CDD" id="cd06445">
    <property type="entry name" value="ATase"/>
    <property type="match status" value="1"/>
</dbReference>
<dbReference type="GO" id="GO:0005737">
    <property type="term" value="C:cytoplasm"/>
    <property type="evidence" value="ECO:0007669"/>
    <property type="project" value="UniProtKB-SubCell"/>
</dbReference>
<evidence type="ECO:0000259" key="11">
    <source>
        <dbReference type="Pfam" id="PF02870"/>
    </source>
</evidence>
<keyword evidence="5 9" id="KW-0808">Transferase</keyword>
<dbReference type="OrthoDB" id="9802228at2"/>
<comment type="catalytic activity">
    <reaction evidence="1 9">
        <text>a 4-O-methyl-thymidine in DNA + L-cysteinyl-[protein] = a thymidine in DNA + S-methyl-L-cysteinyl-[protein]</text>
        <dbReference type="Rhea" id="RHEA:53428"/>
        <dbReference type="Rhea" id="RHEA-COMP:10131"/>
        <dbReference type="Rhea" id="RHEA-COMP:10132"/>
        <dbReference type="Rhea" id="RHEA-COMP:13555"/>
        <dbReference type="Rhea" id="RHEA-COMP:13556"/>
        <dbReference type="ChEBI" id="CHEBI:29950"/>
        <dbReference type="ChEBI" id="CHEBI:82612"/>
        <dbReference type="ChEBI" id="CHEBI:137386"/>
        <dbReference type="ChEBI" id="CHEBI:137387"/>
        <dbReference type="EC" id="2.1.1.63"/>
    </reaction>
</comment>
<dbReference type="NCBIfam" id="TIGR00589">
    <property type="entry name" value="ogt"/>
    <property type="match status" value="1"/>
</dbReference>
<keyword evidence="6 9" id="KW-0227">DNA damage</keyword>
<dbReference type="InterPro" id="IPR014048">
    <property type="entry name" value="MethylDNA_cys_MeTrfase_DNA-bd"/>
</dbReference>
<dbReference type="AlphaFoldDB" id="R7ZY29"/>
<evidence type="ECO:0000256" key="9">
    <source>
        <dbReference type="HAMAP-Rule" id="MF_00772"/>
    </source>
</evidence>
<dbReference type="FunFam" id="1.10.10.10:FF:000214">
    <property type="entry name" value="Methylated-DNA--protein-cysteine methyltransferase"/>
    <property type="match status" value="1"/>
</dbReference>
<evidence type="ECO:0000259" key="10">
    <source>
        <dbReference type="Pfam" id="PF01035"/>
    </source>
</evidence>
<comment type="miscellaneous">
    <text evidence="9">This enzyme catalyzes only one turnover and therefore is not strictly catalytic. According to one definition, an enzyme is a biocatalyst that acts repeatedly and over many reaction cycles.</text>
</comment>
<evidence type="ECO:0000256" key="2">
    <source>
        <dbReference type="ARBA" id="ARBA00008711"/>
    </source>
</evidence>
<keyword evidence="3 9" id="KW-0963">Cytoplasm</keyword>
<evidence type="ECO:0000256" key="3">
    <source>
        <dbReference type="ARBA" id="ARBA00022490"/>
    </source>
</evidence>
<comment type="similarity">
    <text evidence="2 9">Belongs to the MGMT family.</text>
</comment>
<sequence length="161" mass="17920">MKKSMVISSPLGNIRLVSEDDYLLACLFTEDHESNDSSSSFLLEVKDQLDAYFRGDLRIFDIQVGIGGTDFQKAVWMEINKIPFGSTATYQEIAKALGKPKSVRAVGMANRSNPLLIVIPCHRIIAQSGELRGYAGGLWRKLKLLQHESRDKPGNPYSLGF</sequence>
<dbReference type="InterPro" id="IPR008332">
    <property type="entry name" value="MethylG_MeTrfase_N"/>
</dbReference>
<evidence type="ECO:0000256" key="4">
    <source>
        <dbReference type="ARBA" id="ARBA00022603"/>
    </source>
</evidence>
<evidence type="ECO:0000256" key="7">
    <source>
        <dbReference type="ARBA" id="ARBA00023204"/>
    </source>
</evidence>
<dbReference type="PANTHER" id="PTHR10815:SF13">
    <property type="entry name" value="METHYLATED-DNA--PROTEIN-CYSTEINE METHYLTRANSFERASE"/>
    <property type="match status" value="1"/>
</dbReference>
<proteinExistence type="inferred from homology"/>
<dbReference type="SUPFAM" id="SSF46767">
    <property type="entry name" value="Methylated DNA-protein cysteine methyltransferase, C-terminal domain"/>
    <property type="match status" value="1"/>
</dbReference>
<reference evidence="12 13" key="1">
    <citation type="submission" date="2013-02" db="EMBL/GenBank/DDBJ databases">
        <title>A novel strain isolated from Lonar lake, Maharashtra, India.</title>
        <authorList>
            <person name="Singh A."/>
        </authorList>
    </citation>
    <scope>NUCLEOTIDE SEQUENCE [LARGE SCALE GENOMIC DNA]</scope>
    <source>
        <strain evidence="12 13">AK24</strain>
    </source>
</reference>
<dbReference type="Pfam" id="PF01035">
    <property type="entry name" value="DNA_binding_1"/>
    <property type="match status" value="1"/>
</dbReference>
<dbReference type="InterPro" id="IPR036631">
    <property type="entry name" value="MGMT_N_sf"/>
</dbReference>
<dbReference type="Pfam" id="PF02870">
    <property type="entry name" value="Methyltransf_1N"/>
    <property type="match status" value="1"/>
</dbReference>
<keyword evidence="13" id="KW-1185">Reference proteome</keyword>
<dbReference type="STRING" id="1232681.ADIS_0565"/>
<feature type="domain" description="Methylated-DNA-[protein]-cysteine S-methyltransferase DNA binding" evidence="10">
    <location>
        <begin position="70"/>
        <end position="149"/>
    </location>
</feature>
<dbReference type="EC" id="2.1.1.63" evidence="9"/>
<evidence type="ECO:0000313" key="13">
    <source>
        <dbReference type="Proteomes" id="UP000013909"/>
    </source>
</evidence>
<evidence type="ECO:0000313" key="12">
    <source>
        <dbReference type="EMBL" id="EON78972.1"/>
    </source>
</evidence>
<comment type="subcellular location">
    <subcellularLocation>
        <location evidence="9">Cytoplasm</location>
    </subcellularLocation>
</comment>
<evidence type="ECO:0000256" key="8">
    <source>
        <dbReference type="ARBA" id="ARBA00049348"/>
    </source>
</evidence>
<dbReference type="HAMAP" id="MF_00772">
    <property type="entry name" value="OGT"/>
    <property type="match status" value="1"/>
</dbReference>
<dbReference type="PANTHER" id="PTHR10815">
    <property type="entry name" value="METHYLATED-DNA--PROTEIN-CYSTEINE METHYLTRANSFERASE"/>
    <property type="match status" value="1"/>
</dbReference>
<dbReference type="GO" id="GO:0003908">
    <property type="term" value="F:methylated-DNA-[protein]-cysteine S-methyltransferase activity"/>
    <property type="evidence" value="ECO:0007669"/>
    <property type="project" value="UniProtKB-UniRule"/>
</dbReference>
<dbReference type="InterPro" id="IPR036388">
    <property type="entry name" value="WH-like_DNA-bd_sf"/>
</dbReference>
<evidence type="ECO:0000256" key="5">
    <source>
        <dbReference type="ARBA" id="ARBA00022679"/>
    </source>
</evidence>
<feature type="domain" description="Methylguanine DNA methyltransferase ribonuclease-like" evidence="11">
    <location>
        <begin position="6"/>
        <end position="64"/>
    </location>
</feature>
<organism evidence="12 13">
    <name type="scientific">Lunatimonas lonarensis</name>
    <dbReference type="NCBI Taxonomy" id="1232681"/>
    <lineage>
        <taxon>Bacteria</taxon>
        <taxon>Pseudomonadati</taxon>
        <taxon>Bacteroidota</taxon>
        <taxon>Cytophagia</taxon>
        <taxon>Cytophagales</taxon>
        <taxon>Cyclobacteriaceae</taxon>
    </lineage>
</organism>
<dbReference type="InterPro" id="IPR001497">
    <property type="entry name" value="MethylDNA_cys_MeTrfase_AS"/>
</dbReference>
<comment type="catalytic activity">
    <reaction evidence="8 9">
        <text>a 6-O-methyl-2'-deoxyguanosine in DNA + L-cysteinyl-[protein] = S-methyl-L-cysteinyl-[protein] + a 2'-deoxyguanosine in DNA</text>
        <dbReference type="Rhea" id="RHEA:24000"/>
        <dbReference type="Rhea" id="RHEA-COMP:10131"/>
        <dbReference type="Rhea" id="RHEA-COMP:10132"/>
        <dbReference type="Rhea" id="RHEA-COMP:11367"/>
        <dbReference type="Rhea" id="RHEA-COMP:11368"/>
        <dbReference type="ChEBI" id="CHEBI:29950"/>
        <dbReference type="ChEBI" id="CHEBI:82612"/>
        <dbReference type="ChEBI" id="CHEBI:85445"/>
        <dbReference type="ChEBI" id="CHEBI:85448"/>
        <dbReference type="EC" id="2.1.1.63"/>
    </reaction>
</comment>
<dbReference type="InterPro" id="IPR036217">
    <property type="entry name" value="MethylDNA_cys_MeTrfase_DNAb"/>
</dbReference>
<dbReference type="Gene3D" id="3.30.160.70">
    <property type="entry name" value="Methylated DNA-protein cysteine methyltransferase domain"/>
    <property type="match status" value="1"/>
</dbReference>
<evidence type="ECO:0000256" key="1">
    <source>
        <dbReference type="ARBA" id="ARBA00001286"/>
    </source>
</evidence>
<accession>R7ZY29</accession>
<dbReference type="GO" id="GO:0032259">
    <property type="term" value="P:methylation"/>
    <property type="evidence" value="ECO:0007669"/>
    <property type="project" value="UniProtKB-KW"/>
</dbReference>
<name>R7ZY29_9BACT</name>
<dbReference type="InterPro" id="IPR023546">
    <property type="entry name" value="MGMT"/>
</dbReference>
<feature type="active site" description="Nucleophile; methyl group acceptor" evidence="9">
    <location>
        <position position="121"/>
    </location>
</feature>
<protein>
    <recommendedName>
        <fullName evidence="9">Methylated-DNA--protein-cysteine methyltransferase</fullName>
        <ecNumber evidence="9">2.1.1.63</ecNumber>
    </recommendedName>
    <alternativeName>
        <fullName evidence="9">6-O-methylguanine-DNA methyltransferase</fullName>
        <shortName evidence="9">MGMT</shortName>
    </alternativeName>
    <alternativeName>
        <fullName evidence="9">O-6-methylguanine-DNA-alkyltransferase</fullName>
    </alternativeName>
</protein>
<dbReference type="RefSeq" id="WP_010852714.1">
    <property type="nucleotide sequence ID" value="NZ_AQHR01000021.1"/>
</dbReference>
<dbReference type="PROSITE" id="PS00374">
    <property type="entry name" value="MGMT"/>
    <property type="match status" value="1"/>
</dbReference>
<dbReference type="Gene3D" id="1.10.10.10">
    <property type="entry name" value="Winged helix-like DNA-binding domain superfamily/Winged helix DNA-binding domain"/>
    <property type="match status" value="1"/>
</dbReference>
<keyword evidence="7 9" id="KW-0234">DNA repair</keyword>
<dbReference type="Proteomes" id="UP000013909">
    <property type="component" value="Unassembled WGS sequence"/>
</dbReference>
<comment type="function">
    <text evidence="9">Involved in the cellular defense against the biological effects of O6-methylguanine (O6-MeG) and O4-methylthymine (O4-MeT) in DNA. Repairs the methylated nucleobase in DNA by stoichiometrically transferring the methyl group to a cysteine residue in the enzyme. This is a suicide reaction: the enzyme is irreversibly inactivated.</text>
</comment>
<gene>
    <name evidence="12" type="ORF">ADIS_0565</name>
</gene>
<evidence type="ECO:0000256" key="6">
    <source>
        <dbReference type="ARBA" id="ARBA00022763"/>
    </source>
</evidence>
<dbReference type="EMBL" id="AQHR01000021">
    <property type="protein sequence ID" value="EON78972.1"/>
    <property type="molecule type" value="Genomic_DNA"/>
</dbReference>
<keyword evidence="4 9" id="KW-0489">Methyltransferase</keyword>
<dbReference type="GO" id="GO:0006307">
    <property type="term" value="P:DNA alkylation repair"/>
    <property type="evidence" value="ECO:0007669"/>
    <property type="project" value="UniProtKB-UniRule"/>
</dbReference>
<comment type="caution">
    <text evidence="12">The sequence shown here is derived from an EMBL/GenBank/DDBJ whole genome shotgun (WGS) entry which is preliminary data.</text>
</comment>